<sequence>MFATNEPGSLSTPRISNLQQSAASFSQWVGDGEMPSPTYSGQGSFLDLDFGGTFQAVEESQRPWLRMYAGIFPREEAESEFYSETQCSGDSQWAIAEDDLISRRICNMGKIRPWGSPRTSAGKWACRANYYESHWFRLDMLINGAQMFALGSAQDLTISKRGPMALALQHPASNDMLSGPDLAAYLKAVSDAAFGSHRLVNRVQAEFAHVFEGLHRVLSHVPLAHAYSDLATVEELITAAQGFLSGMSYLVQCEHHARQHMDSTKR</sequence>
<keyword evidence="2" id="KW-1185">Reference proteome</keyword>
<evidence type="ECO:0000313" key="1">
    <source>
        <dbReference type="EMBL" id="KIJ43683.1"/>
    </source>
</evidence>
<accession>A0A0C9UKS1</accession>
<gene>
    <name evidence="1" type="ORF">M422DRAFT_47760</name>
</gene>
<dbReference type="Proteomes" id="UP000054279">
    <property type="component" value="Unassembled WGS sequence"/>
</dbReference>
<proteinExistence type="predicted"/>
<organism evidence="1 2">
    <name type="scientific">Sphaerobolus stellatus (strain SS14)</name>
    <dbReference type="NCBI Taxonomy" id="990650"/>
    <lineage>
        <taxon>Eukaryota</taxon>
        <taxon>Fungi</taxon>
        <taxon>Dikarya</taxon>
        <taxon>Basidiomycota</taxon>
        <taxon>Agaricomycotina</taxon>
        <taxon>Agaricomycetes</taxon>
        <taxon>Phallomycetidae</taxon>
        <taxon>Geastrales</taxon>
        <taxon>Sphaerobolaceae</taxon>
        <taxon>Sphaerobolus</taxon>
    </lineage>
</organism>
<dbReference type="EMBL" id="KN837121">
    <property type="protein sequence ID" value="KIJ43683.1"/>
    <property type="molecule type" value="Genomic_DNA"/>
</dbReference>
<dbReference type="HOGENOM" id="CLU_087380_0_0_1"/>
<protein>
    <submittedName>
        <fullName evidence="1">Uncharacterized protein</fullName>
    </submittedName>
</protein>
<name>A0A0C9UKS1_SPHS4</name>
<reference evidence="1 2" key="1">
    <citation type="submission" date="2014-06" db="EMBL/GenBank/DDBJ databases">
        <title>Evolutionary Origins and Diversification of the Mycorrhizal Mutualists.</title>
        <authorList>
            <consortium name="DOE Joint Genome Institute"/>
            <consortium name="Mycorrhizal Genomics Consortium"/>
            <person name="Kohler A."/>
            <person name="Kuo A."/>
            <person name="Nagy L.G."/>
            <person name="Floudas D."/>
            <person name="Copeland A."/>
            <person name="Barry K.W."/>
            <person name="Cichocki N."/>
            <person name="Veneault-Fourrey C."/>
            <person name="LaButti K."/>
            <person name="Lindquist E.A."/>
            <person name="Lipzen A."/>
            <person name="Lundell T."/>
            <person name="Morin E."/>
            <person name="Murat C."/>
            <person name="Riley R."/>
            <person name="Ohm R."/>
            <person name="Sun H."/>
            <person name="Tunlid A."/>
            <person name="Henrissat B."/>
            <person name="Grigoriev I.V."/>
            <person name="Hibbett D.S."/>
            <person name="Martin F."/>
        </authorList>
    </citation>
    <scope>NUCLEOTIDE SEQUENCE [LARGE SCALE GENOMIC DNA]</scope>
    <source>
        <strain evidence="1 2">SS14</strain>
    </source>
</reference>
<dbReference type="AlphaFoldDB" id="A0A0C9UKS1"/>
<evidence type="ECO:0000313" key="2">
    <source>
        <dbReference type="Proteomes" id="UP000054279"/>
    </source>
</evidence>